<dbReference type="InterPro" id="IPR052180">
    <property type="entry name" value="NhaC_Na-H+_Antiporter"/>
</dbReference>
<name>A0A0V8GCV9_9BACL</name>
<keyword evidence="7 9" id="KW-0472">Membrane</keyword>
<feature type="transmembrane region" description="Helical" evidence="9">
    <location>
        <begin position="425"/>
        <end position="445"/>
    </location>
</feature>
<evidence type="ECO:0000256" key="8">
    <source>
        <dbReference type="ARBA" id="ARBA00038435"/>
    </source>
</evidence>
<dbReference type="EMBL" id="LNQL01000005">
    <property type="protein sequence ID" value="KSU48144.1"/>
    <property type="molecule type" value="Genomic_DNA"/>
</dbReference>
<dbReference type="GO" id="GO:0015297">
    <property type="term" value="F:antiporter activity"/>
    <property type="evidence" value="ECO:0007669"/>
    <property type="project" value="UniProtKB-KW"/>
</dbReference>
<dbReference type="PANTHER" id="PTHR33451">
    <property type="entry name" value="MALATE-2H(+)/NA(+)-LACTATE ANTIPORTER"/>
    <property type="match status" value="1"/>
</dbReference>
<comment type="caution">
    <text evidence="11">The sequence shown here is derived from an EMBL/GenBank/DDBJ whole genome shotgun (WGS) entry which is preliminary data.</text>
</comment>
<protein>
    <submittedName>
        <fullName evidence="11">Sodium:proton antiporter</fullName>
    </submittedName>
</protein>
<comment type="similarity">
    <text evidence="8">Belongs to the NhaC Na(+)/H(+) (TC 2.A.35) antiporter family.</text>
</comment>
<feature type="transmembrane region" description="Helical" evidence="9">
    <location>
        <begin position="400"/>
        <end position="419"/>
    </location>
</feature>
<gene>
    <name evidence="11" type="ORF">AS033_13485</name>
</gene>
<dbReference type="InterPro" id="IPR018461">
    <property type="entry name" value="Na/H_Antiport_NhaC-like_C"/>
</dbReference>
<evidence type="ECO:0000256" key="2">
    <source>
        <dbReference type="ARBA" id="ARBA00022448"/>
    </source>
</evidence>
<dbReference type="RefSeq" id="WP_058265749.1">
    <property type="nucleotide sequence ID" value="NZ_FMYN01000005.1"/>
</dbReference>
<keyword evidence="5 9" id="KW-0812">Transmembrane</keyword>
<feature type="transmembrane region" description="Helical" evidence="9">
    <location>
        <begin position="101"/>
        <end position="120"/>
    </location>
</feature>
<feature type="transmembrane region" description="Helical" evidence="9">
    <location>
        <begin position="132"/>
        <end position="156"/>
    </location>
</feature>
<dbReference type="Proteomes" id="UP000053797">
    <property type="component" value="Unassembled WGS sequence"/>
</dbReference>
<dbReference type="Pfam" id="PF03553">
    <property type="entry name" value="Na_H_antiporter"/>
    <property type="match status" value="1"/>
</dbReference>
<evidence type="ECO:0000256" key="4">
    <source>
        <dbReference type="ARBA" id="ARBA00022475"/>
    </source>
</evidence>
<dbReference type="PANTHER" id="PTHR33451:SF6">
    <property type="entry name" value="NA(+)_H(+) ANTIPORTER NHAC"/>
    <property type="match status" value="1"/>
</dbReference>
<feature type="transmembrane region" description="Helical" evidence="9">
    <location>
        <begin position="186"/>
        <end position="206"/>
    </location>
</feature>
<evidence type="ECO:0000256" key="7">
    <source>
        <dbReference type="ARBA" id="ARBA00023136"/>
    </source>
</evidence>
<keyword evidence="4" id="KW-1003">Cell membrane</keyword>
<organism evidence="11 12">
    <name type="scientific">Exiguobacterium indicum</name>
    <dbReference type="NCBI Taxonomy" id="296995"/>
    <lineage>
        <taxon>Bacteria</taxon>
        <taxon>Bacillati</taxon>
        <taxon>Bacillota</taxon>
        <taxon>Bacilli</taxon>
        <taxon>Bacillales</taxon>
        <taxon>Bacillales Family XII. Incertae Sedis</taxon>
        <taxon>Exiguobacterium</taxon>
    </lineage>
</organism>
<feature type="transmembrane region" description="Helical" evidence="9">
    <location>
        <begin position="32"/>
        <end position="50"/>
    </location>
</feature>
<dbReference type="OrthoDB" id="9762978at2"/>
<evidence type="ECO:0000313" key="11">
    <source>
        <dbReference type="EMBL" id="KSU48144.1"/>
    </source>
</evidence>
<feature type="transmembrane region" description="Helical" evidence="9">
    <location>
        <begin position="9"/>
        <end position="26"/>
    </location>
</feature>
<keyword evidence="2" id="KW-0813">Transport</keyword>
<keyword evidence="6 9" id="KW-1133">Transmembrane helix</keyword>
<dbReference type="InterPro" id="IPR004770">
    <property type="entry name" value="Na/H_antiport_NhaC"/>
</dbReference>
<evidence type="ECO:0000256" key="5">
    <source>
        <dbReference type="ARBA" id="ARBA00022692"/>
    </source>
</evidence>
<feature type="transmembrane region" description="Helical" evidence="9">
    <location>
        <begin position="251"/>
        <end position="269"/>
    </location>
</feature>
<feature type="transmembrane region" description="Helical" evidence="9">
    <location>
        <begin position="307"/>
        <end position="327"/>
    </location>
</feature>
<evidence type="ECO:0000256" key="6">
    <source>
        <dbReference type="ARBA" id="ARBA00022989"/>
    </source>
</evidence>
<accession>A0A0V8GCV9</accession>
<evidence type="ECO:0000256" key="1">
    <source>
        <dbReference type="ARBA" id="ARBA00004651"/>
    </source>
</evidence>
<dbReference type="GO" id="GO:0005886">
    <property type="term" value="C:plasma membrane"/>
    <property type="evidence" value="ECO:0007669"/>
    <property type="project" value="UniProtKB-SubCell"/>
</dbReference>
<reference evidence="11 12" key="1">
    <citation type="journal article" date="2015" name="Int. J. Syst. Evol. Microbiol.">
        <title>Exiguobacterium enclense sp. nov., isolated from sediment.</title>
        <authorList>
            <person name="Dastager S.G."/>
            <person name="Mawlankar R."/>
            <person name="Sonalkar V.V."/>
            <person name="Thorat M.N."/>
            <person name="Mual P."/>
            <person name="Verma A."/>
            <person name="Krishnamurthi S."/>
            <person name="Tang S.K."/>
            <person name="Li W.J."/>
        </authorList>
    </citation>
    <scope>NUCLEOTIDE SEQUENCE [LARGE SCALE GENOMIC DNA]</scope>
    <source>
        <strain evidence="11 12">NIO-1109</strain>
    </source>
</reference>
<evidence type="ECO:0000256" key="9">
    <source>
        <dbReference type="SAM" id="Phobius"/>
    </source>
</evidence>
<proteinExistence type="inferred from homology"/>
<evidence type="ECO:0000313" key="12">
    <source>
        <dbReference type="Proteomes" id="UP000053797"/>
    </source>
</evidence>
<sequence length="458" mass="48944">MRMSFRESAAILGISIIILLSALFGAKAEPHLAILSSLIFVSGYAVYRGFKFEDVEHHMIQGIREAIKPILIMLLVGMTIAVWMMSGAVPTLLHFGLSTLSATWFAPSALLIAMVVSTFTGSSFTTIGTVGVALIGIAIALGVNPALAAGAIISGACFGDKMSPLSDTTNFAPGIVNVSVFDHIRFMMGTTIPAITITFILFFIFGRSSGNVDSSAVQTTQQELARLFDLSPWTLLSPLLVMVLALRKMPVVPTLVAGVLSGLLLTGLVQGNWNISNWMAVIQNGLKLESSSETVTSIISKGGLQSMMWSVSLVMLALAFGGVLRGIGVIDVVIERTVSKLKRDGSIISSVALSSIGVNLMAGEQYLSILLPGQAFKKIFEERQIDPRFLSRSLEDGGTLVNPLIPWGVSGAFFASTLGVPVTEYIPFAFFLLLSPLFTFLLAFLRPTKIETKQSLAS</sequence>
<feature type="domain" description="Na+/H+ antiporter NhaC-like C-terminal" evidence="10">
    <location>
        <begin position="155"/>
        <end position="444"/>
    </location>
</feature>
<evidence type="ECO:0000259" key="10">
    <source>
        <dbReference type="Pfam" id="PF03553"/>
    </source>
</evidence>
<dbReference type="NCBIfam" id="TIGR00931">
    <property type="entry name" value="antiport_nhaC"/>
    <property type="match status" value="1"/>
</dbReference>
<dbReference type="AlphaFoldDB" id="A0A0V8GCV9"/>
<keyword evidence="3" id="KW-0050">Antiport</keyword>
<comment type="subcellular location">
    <subcellularLocation>
        <location evidence="1">Cell membrane</location>
        <topology evidence="1">Multi-pass membrane protein</topology>
    </subcellularLocation>
</comment>
<evidence type="ECO:0000256" key="3">
    <source>
        <dbReference type="ARBA" id="ARBA00022449"/>
    </source>
</evidence>
<feature type="transmembrane region" description="Helical" evidence="9">
    <location>
        <begin position="70"/>
        <end position="89"/>
    </location>
</feature>